<gene>
    <name evidence="1" type="ORF">SAMN02745196_02140</name>
</gene>
<organism evidence="1 2">
    <name type="scientific">Clostridium collagenovorans DSM 3089</name>
    <dbReference type="NCBI Taxonomy" id="1121306"/>
    <lineage>
        <taxon>Bacteria</taxon>
        <taxon>Bacillati</taxon>
        <taxon>Bacillota</taxon>
        <taxon>Clostridia</taxon>
        <taxon>Eubacteriales</taxon>
        <taxon>Clostridiaceae</taxon>
        <taxon>Clostridium</taxon>
    </lineage>
</organism>
<protein>
    <submittedName>
        <fullName evidence="1">Uncharacterized protein</fullName>
    </submittedName>
</protein>
<sequence length="75" mass="8534">MIILAIIIALFLNKTRYENKPSSTIKIGVTQGLPSIIFNEVIKAYDSDTVILHELDEVDLNIEKSNVEMYNFDDC</sequence>
<dbReference type="STRING" id="1121306.SAMN02745196_02140"/>
<accession>A0A1M5XAP9</accession>
<dbReference type="EMBL" id="FQXP01000007">
    <property type="protein sequence ID" value="SHH96584.1"/>
    <property type="molecule type" value="Genomic_DNA"/>
</dbReference>
<evidence type="ECO:0000313" key="2">
    <source>
        <dbReference type="Proteomes" id="UP000184526"/>
    </source>
</evidence>
<evidence type="ECO:0000313" key="1">
    <source>
        <dbReference type="EMBL" id="SHH96584.1"/>
    </source>
</evidence>
<reference evidence="1 2" key="1">
    <citation type="submission" date="2016-11" db="EMBL/GenBank/DDBJ databases">
        <authorList>
            <person name="Jaros S."/>
            <person name="Januszkiewicz K."/>
            <person name="Wedrychowicz H."/>
        </authorList>
    </citation>
    <scope>NUCLEOTIDE SEQUENCE [LARGE SCALE GENOMIC DNA]</scope>
    <source>
        <strain evidence="1 2">DSM 3089</strain>
    </source>
</reference>
<name>A0A1M5XAP9_9CLOT</name>
<proteinExistence type="predicted"/>
<dbReference type="Proteomes" id="UP000184526">
    <property type="component" value="Unassembled WGS sequence"/>
</dbReference>
<dbReference type="AlphaFoldDB" id="A0A1M5XAP9"/>
<keyword evidence="2" id="KW-1185">Reference proteome</keyword>